<name>A0A369BXL1_9GAMM</name>
<evidence type="ECO:0000313" key="2">
    <source>
        <dbReference type="EMBL" id="RCX26369.1"/>
    </source>
</evidence>
<dbReference type="PANTHER" id="PTHR30188:SF3">
    <property type="entry name" value="ABC TRANSPORTER PERMEASE"/>
    <property type="match status" value="1"/>
</dbReference>
<dbReference type="PANTHER" id="PTHR30188">
    <property type="entry name" value="ABC TRANSPORTER PERMEASE PROTEIN-RELATED"/>
    <property type="match status" value="1"/>
</dbReference>
<keyword evidence="1" id="KW-0997">Cell inner membrane</keyword>
<comment type="caution">
    <text evidence="2">The sequence shown here is derived from an EMBL/GenBank/DDBJ whole genome shotgun (WGS) entry which is preliminary data.</text>
</comment>
<protein>
    <submittedName>
        <fullName evidence="2">Phospholipid/cholesterol/gamma-HCH transport system permease protein</fullName>
    </submittedName>
</protein>
<keyword evidence="1" id="KW-1133">Transmembrane helix</keyword>
<dbReference type="AlphaFoldDB" id="A0A369BXL1"/>
<reference evidence="2 3" key="1">
    <citation type="submission" date="2018-07" db="EMBL/GenBank/DDBJ databases">
        <title>Genomic Encyclopedia of Type Strains, Phase IV (KMG-IV): sequencing the most valuable type-strain genomes for metagenomic binning, comparative biology and taxonomic classification.</title>
        <authorList>
            <person name="Goeker M."/>
        </authorList>
    </citation>
    <scope>NUCLEOTIDE SEQUENCE [LARGE SCALE GENOMIC DNA]</scope>
    <source>
        <strain evidence="2 3">DSM 26407</strain>
    </source>
</reference>
<dbReference type="GO" id="GO:0005548">
    <property type="term" value="F:phospholipid transporter activity"/>
    <property type="evidence" value="ECO:0007669"/>
    <property type="project" value="TreeGrafter"/>
</dbReference>
<keyword evidence="1" id="KW-1003">Cell membrane</keyword>
<dbReference type="EMBL" id="QPJY01000010">
    <property type="protein sequence ID" value="RCX26369.1"/>
    <property type="molecule type" value="Genomic_DNA"/>
</dbReference>
<gene>
    <name evidence="2" type="ORF">DFQ59_11079</name>
</gene>
<keyword evidence="3" id="KW-1185">Reference proteome</keyword>
<comment type="similarity">
    <text evidence="1">Belongs to the MlaE permease family.</text>
</comment>
<dbReference type="Proteomes" id="UP000252707">
    <property type="component" value="Unassembled WGS sequence"/>
</dbReference>
<feature type="transmembrane region" description="Helical" evidence="1">
    <location>
        <begin position="313"/>
        <end position="333"/>
    </location>
</feature>
<keyword evidence="1" id="KW-0812">Transmembrane</keyword>
<organism evidence="2 3">
    <name type="scientific">Thioalbus denitrificans</name>
    <dbReference type="NCBI Taxonomy" id="547122"/>
    <lineage>
        <taxon>Bacteria</taxon>
        <taxon>Pseudomonadati</taxon>
        <taxon>Pseudomonadota</taxon>
        <taxon>Gammaproteobacteria</taxon>
        <taxon>Chromatiales</taxon>
        <taxon>Ectothiorhodospiraceae</taxon>
        <taxon>Thioalbus</taxon>
    </lineage>
</organism>
<dbReference type="Pfam" id="PF02405">
    <property type="entry name" value="MlaE"/>
    <property type="match status" value="1"/>
</dbReference>
<evidence type="ECO:0000256" key="1">
    <source>
        <dbReference type="RuleBase" id="RU362044"/>
    </source>
</evidence>
<proteinExistence type="inferred from homology"/>
<sequence length="376" mass="39940">MNSALPPPGDIESGPEAGTFRLTGAWTTAHLERLRLRLDRSPWPAAGMVRLQAGALDALDTGGAWLLQGLLGELRGRGLEPRLDGLRGEFSALLELVRERLGEAAPAAPPPREGTLAWLGREAWRRAEEGLALLAFFGETVVALGRNLRHPGRIRRHALLENLQSAGVNALPILALLSFLIGVVIAYQGGVQLKTYGANIFIVELVTITMLRELAPLMAAIIVAGRTGSAFTAQIGTMQVTEEIDALRTIGIAPMDLLVLPKLFGLVLALPLLTVFADTFGVLGGMTMAALMLDVSFGDFLDRIPQAVSATSFLIGVGKAPVFAAIIALVGCYQGFRVSGGADSVGRQTTKSVVQSIFLVIIADAVFSILYSWLGI</sequence>
<feature type="transmembrane region" description="Helical" evidence="1">
    <location>
        <begin position="353"/>
        <end position="374"/>
    </location>
</feature>
<dbReference type="GO" id="GO:0043190">
    <property type="term" value="C:ATP-binding cassette (ABC) transporter complex"/>
    <property type="evidence" value="ECO:0007669"/>
    <property type="project" value="InterPro"/>
</dbReference>
<dbReference type="InterPro" id="IPR030802">
    <property type="entry name" value="Permease_MalE"/>
</dbReference>
<keyword evidence="1" id="KW-0472">Membrane</keyword>
<comment type="subcellular location">
    <subcellularLocation>
        <location evidence="1">Cell inner membrane</location>
        <topology evidence="1">Multi-pass membrane protein</topology>
    </subcellularLocation>
</comment>
<feature type="transmembrane region" description="Helical" evidence="1">
    <location>
        <begin position="263"/>
        <end position="293"/>
    </location>
</feature>
<dbReference type="NCBIfam" id="TIGR00056">
    <property type="entry name" value="MlaE family lipid ABC transporter permease subunit"/>
    <property type="match status" value="1"/>
</dbReference>
<dbReference type="InterPro" id="IPR003453">
    <property type="entry name" value="ABC_MlaE_roteobac"/>
</dbReference>
<feature type="transmembrane region" description="Helical" evidence="1">
    <location>
        <begin position="168"/>
        <end position="187"/>
    </location>
</feature>
<feature type="transmembrane region" description="Helical" evidence="1">
    <location>
        <begin position="193"/>
        <end position="211"/>
    </location>
</feature>
<accession>A0A369BXL1</accession>
<dbReference type="RefSeq" id="WP_245937296.1">
    <property type="nucleotide sequence ID" value="NZ_QPJY01000010.1"/>
</dbReference>
<evidence type="ECO:0000313" key="3">
    <source>
        <dbReference type="Proteomes" id="UP000252707"/>
    </source>
</evidence>